<keyword evidence="1" id="KW-0472">Membrane</keyword>
<keyword evidence="1" id="KW-1133">Transmembrane helix</keyword>
<dbReference type="Proteomes" id="UP000748756">
    <property type="component" value="Unassembled WGS sequence"/>
</dbReference>
<evidence type="ECO:0000256" key="1">
    <source>
        <dbReference type="SAM" id="Phobius"/>
    </source>
</evidence>
<keyword evidence="1" id="KW-0812">Transmembrane</keyword>
<sequence length="175" mass="19494">MYFHIALGIAIGLQRVHVAYKPSTGLAQLAFNIWLVGALFNGVFMIIVYSYVHFVPSFKGRANNATALEQNHTLELFPQQPTITTTPQSTTTPILVVTVWKGVEPWMPSALNMLLGGALWTILKQRRQSDLELEARQEQGQYILSANDDLPAPVASASSVEGFKTEAEIRRLRLR</sequence>
<feature type="non-terminal residue" evidence="2">
    <location>
        <position position="175"/>
    </location>
</feature>
<comment type="caution">
    <text evidence="2">The sequence shown here is derived from an EMBL/GenBank/DDBJ whole genome shotgun (WGS) entry which is preliminary data.</text>
</comment>
<organism evidence="2 3">
    <name type="scientific">Linnemannia schmuckeri</name>
    <dbReference type="NCBI Taxonomy" id="64567"/>
    <lineage>
        <taxon>Eukaryota</taxon>
        <taxon>Fungi</taxon>
        <taxon>Fungi incertae sedis</taxon>
        <taxon>Mucoromycota</taxon>
        <taxon>Mortierellomycotina</taxon>
        <taxon>Mortierellomycetes</taxon>
        <taxon>Mortierellales</taxon>
        <taxon>Mortierellaceae</taxon>
        <taxon>Linnemannia</taxon>
    </lineage>
</organism>
<dbReference type="OrthoDB" id="2377034at2759"/>
<protein>
    <submittedName>
        <fullName evidence="2">Uncharacterized protein</fullName>
    </submittedName>
</protein>
<feature type="transmembrane region" description="Helical" evidence="1">
    <location>
        <begin position="28"/>
        <end position="52"/>
    </location>
</feature>
<dbReference type="EMBL" id="JAAAUQ010002475">
    <property type="protein sequence ID" value="KAF9123344.1"/>
    <property type="molecule type" value="Genomic_DNA"/>
</dbReference>
<proteinExistence type="predicted"/>
<evidence type="ECO:0000313" key="2">
    <source>
        <dbReference type="EMBL" id="KAF9123344.1"/>
    </source>
</evidence>
<name>A0A9P5R842_9FUNG</name>
<keyword evidence="3" id="KW-1185">Reference proteome</keyword>
<dbReference type="AlphaFoldDB" id="A0A9P5R842"/>
<gene>
    <name evidence="2" type="ORF">BG015_005334</name>
</gene>
<reference evidence="2" key="1">
    <citation type="journal article" date="2020" name="Fungal Divers.">
        <title>Resolving the Mortierellaceae phylogeny through synthesis of multi-gene phylogenetics and phylogenomics.</title>
        <authorList>
            <person name="Vandepol N."/>
            <person name="Liber J."/>
            <person name="Desiro A."/>
            <person name="Na H."/>
            <person name="Kennedy M."/>
            <person name="Barry K."/>
            <person name="Grigoriev I.V."/>
            <person name="Miller A.N."/>
            <person name="O'Donnell K."/>
            <person name="Stajich J.E."/>
            <person name="Bonito G."/>
        </authorList>
    </citation>
    <scope>NUCLEOTIDE SEQUENCE</scope>
    <source>
        <strain evidence="2">NRRL 6426</strain>
    </source>
</reference>
<evidence type="ECO:0000313" key="3">
    <source>
        <dbReference type="Proteomes" id="UP000748756"/>
    </source>
</evidence>
<accession>A0A9P5R842</accession>